<keyword evidence="3" id="KW-1185">Reference proteome</keyword>
<accession>X6N9B7</accession>
<evidence type="ECO:0000313" key="2">
    <source>
        <dbReference type="EMBL" id="ETO22508.1"/>
    </source>
</evidence>
<sequence length="392" mass="46202">MSEKQKTEDLAEMKCIITRLQQQKIFFQLTGQYQIAQQILVELEEVKSMILSKKIKDLNWSHRKEQLELEKNQNDMFCSFEQKWRYQIEKFNRKMKSELTSYQKTTKEELEKFQDLLHIQYKSENFKSRPSSAALQERQQELELAKQNRFKEAALVKQKRLEIERLNKMHHQQMIKHKIFNELQLKQQQLNKSYEALTDRFVLARAELFLQYHKERLEFVRRQHYQRLRATSKHNKDKRSVQNEIATTLNKCYFDTSHGHLGTAPYKRPWTVPSDCHTQSKTAEANTTLDTEPGPSKVDFSISTKRPSGFEQSSTTSTLAEEDEQLPSNQTVSPKQDFPLESFHERNDAVNGPQINKSLQEIITMLCELDAMSYCLQLSLKSSPFLPNGTRN</sequence>
<feature type="compositionally biased region" description="Polar residues" evidence="1">
    <location>
        <begin position="301"/>
        <end position="319"/>
    </location>
</feature>
<dbReference type="AlphaFoldDB" id="X6N9B7"/>
<feature type="compositionally biased region" description="Polar residues" evidence="1">
    <location>
        <begin position="281"/>
        <end position="290"/>
    </location>
</feature>
<name>X6N9B7_RETFI</name>
<reference evidence="2 3" key="1">
    <citation type="journal article" date="2013" name="Curr. Biol.">
        <title>The Genome of the Foraminiferan Reticulomyxa filosa.</title>
        <authorList>
            <person name="Glockner G."/>
            <person name="Hulsmann N."/>
            <person name="Schleicher M."/>
            <person name="Noegel A.A."/>
            <person name="Eichinger L."/>
            <person name="Gallinger C."/>
            <person name="Pawlowski J."/>
            <person name="Sierra R."/>
            <person name="Euteneuer U."/>
            <person name="Pillet L."/>
            <person name="Moustafa A."/>
            <person name="Platzer M."/>
            <person name="Groth M."/>
            <person name="Szafranski K."/>
            <person name="Schliwa M."/>
        </authorList>
    </citation>
    <scope>NUCLEOTIDE SEQUENCE [LARGE SCALE GENOMIC DNA]</scope>
</reference>
<organism evidence="2 3">
    <name type="scientific">Reticulomyxa filosa</name>
    <dbReference type="NCBI Taxonomy" id="46433"/>
    <lineage>
        <taxon>Eukaryota</taxon>
        <taxon>Sar</taxon>
        <taxon>Rhizaria</taxon>
        <taxon>Retaria</taxon>
        <taxon>Foraminifera</taxon>
        <taxon>Monothalamids</taxon>
        <taxon>Reticulomyxidae</taxon>
        <taxon>Reticulomyxa</taxon>
    </lineage>
</organism>
<dbReference type="EMBL" id="ASPP01010671">
    <property type="protein sequence ID" value="ETO22508.1"/>
    <property type="molecule type" value="Genomic_DNA"/>
</dbReference>
<proteinExistence type="predicted"/>
<feature type="region of interest" description="Disordered" evidence="1">
    <location>
        <begin position="281"/>
        <end position="334"/>
    </location>
</feature>
<dbReference type="Proteomes" id="UP000023152">
    <property type="component" value="Unassembled WGS sequence"/>
</dbReference>
<gene>
    <name evidence="2" type="ORF">RFI_14693</name>
</gene>
<comment type="caution">
    <text evidence="2">The sequence shown here is derived from an EMBL/GenBank/DDBJ whole genome shotgun (WGS) entry which is preliminary data.</text>
</comment>
<evidence type="ECO:0000313" key="3">
    <source>
        <dbReference type="Proteomes" id="UP000023152"/>
    </source>
</evidence>
<evidence type="ECO:0000256" key="1">
    <source>
        <dbReference type="SAM" id="MobiDB-lite"/>
    </source>
</evidence>
<protein>
    <submittedName>
        <fullName evidence="2">Uncharacterized protein</fullName>
    </submittedName>
</protein>